<dbReference type="Proteomes" id="UP000198815">
    <property type="component" value="Unassembled WGS sequence"/>
</dbReference>
<keyword evidence="7" id="KW-1185">Reference proteome</keyword>
<dbReference type="PROSITE" id="PS50893">
    <property type="entry name" value="ABC_TRANSPORTER_2"/>
    <property type="match status" value="1"/>
</dbReference>
<dbReference type="GO" id="GO:0015418">
    <property type="term" value="F:ABC-type quaternary ammonium compound transporting activity"/>
    <property type="evidence" value="ECO:0007669"/>
    <property type="project" value="UniProtKB-EC"/>
</dbReference>
<proteinExistence type="predicted"/>
<dbReference type="EMBL" id="FOGZ01000003">
    <property type="protein sequence ID" value="SER57793.1"/>
    <property type="molecule type" value="Genomic_DNA"/>
</dbReference>
<dbReference type="PANTHER" id="PTHR42781:SF4">
    <property type="entry name" value="SPERMIDINE_PUTRESCINE IMPORT ATP-BINDING PROTEIN POTA"/>
    <property type="match status" value="1"/>
</dbReference>
<evidence type="ECO:0000256" key="3">
    <source>
        <dbReference type="ARBA" id="ARBA00022840"/>
    </source>
</evidence>
<dbReference type="InterPro" id="IPR003593">
    <property type="entry name" value="AAA+_ATPase"/>
</dbReference>
<dbReference type="Gene3D" id="3.40.50.300">
    <property type="entry name" value="P-loop containing nucleotide triphosphate hydrolases"/>
    <property type="match status" value="1"/>
</dbReference>
<evidence type="ECO:0000313" key="7">
    <source>
        <dbReference type="Proteomes" id="UP000198815"/>
    </source>
</evidence>
<dbReference type="PROSITE" id="PS00211">
    <property type="entry name" value="ABC_TRANSPORTER_1"/>
    <property type="match status" value="1"/>
</dbReference>
<sequence>MSSVTLHRVSLRYPSGTMGLQDVDLHVDDGEFLALVGPSGSGKTTLLRTVAGFLDPTRGTLSLGERMVAGIDPCAPYRRLVSVPPEQRQLGVVFQQHAVWPHWSVGHNVEYPLRAAHLPRAERRRRIEEALALVGLEGFAQRDPATLSGGQRQRVALARALVCRPRVLLLDEALSALDEPARDQLRRELYALTRELGLTVIHVTHDRSEALTLADRVAVMDAGRIEQVGSPEQLAASPATPFVAQFLSDATLVEGTLGPAGFAGAHGLHLPRWAQLPRSGTGFVAILPDAVEVDDGPRTNAVVRSSLLTAQGSEVVLDMEGLILRARCRGWHPTAGQRVSVRVSSAIFYPGDRPATSHPARLGRIPAETVRP</sequence>
<keyword evidence="2" id="KW-0547">Nucleotide-binding</keyword>
<evidence type="ECO:0000256" key="2">
    <source>
        <dbReference type="ARBA" id="ARBA00022741"/>
    </source>
</evidence>
<dbReference type="AlphaFoldDB" id="A0A1H9QDB1"/>
<dbReference type="InterPro" id="IPR017871">
    <property type="entry name" value="ABC_transporter-like_CS"/>
</dbReference>
<dbReference type="EC" id="7.6.2.9" evidence="4"/>
<dbReference type="InterPro" id="IPR003439">
    <property type="entry name" value="ABC_transporter-like_ATP-bd"/>
</dbReference>
<dbReference type="SUPFAM" id="SSF52540">
    <property type="entry name" value="P-loop containing nucleoside triphosphate hydrolases"/>
    <property type="match status" value="1"/>
</dbReference>
<evidence type="ECO:0000256" key="4">
    <source>
        <dbReference type="ARBA" id="ARBA00066388"/>
    </source>
</evidence>
<organism evidence="6 7">
    <name type="scientific">Propionibacterium cyclohexanicum</name>
    <dbReference type="NCBI Taxonomy" id="64702"/>
    <lineage>
        <taxon>Bacteria</taxon>
        <taxon>Bacillati</taxon>
        <taxon>Actinomycetota</taxon>
        <taxon>Actinomycetes</taxon>
        <taxon>Propionibacteriales</taxon>
        <taxon>Propionibacteriaceae</taxon>
        <taxon>Propionibacterium</taxon>
    </lineage>
</organism>
<gene>
    <name evidence="6" type="ORF">SAMN05443377_1034</name>
</gene>
<dbReference type="FunFam" id="3.40.50.300:FF:000425">
    <property type="entry name" value="Probable ABC transporter, ATP-binding subunit"/>
    <property type="match status" value="1"/>
</dbReference>
<dbReference type="PANTHER" id="PTHR42781">
    <property type="entry name" value="SPERMIDINE/PUTRESCINE IMPORT ATP-BINDING PROTEIN POTA"/>
    <property type="match status" value="1"/>
</dbReference>
<dbReference type="InterPro" id="IPR027417">
    <property type="entry name" value="P-loop_NTPase"/>
</dbReference>
<keyword evidence="3 6" id="KW-0067">ATP-binding</keyword>
<evidence type="ECO:0000313" key="6">
    <source>
        <dbReference type="EMBL" id="SER57793.1"/>
    </source>
</evidence>
<evidence type="ECO:0000256" key="1">
    <source>
        <dbReference type="ARBA" id="ARBA00022448"/>
    </source>
</evidence>
<keyword evidence="1" id="KW-0813">Transport</keyword>
<dbReference type="STRING" id="64702.SAMN05443377_1034"/>
<dbReference type="Pfam" id="PF00005">
    <property type="entry name" value="ABC_tran"/>
    <property type="match status" value="1"/>
</dbReference>
<dbReference type="GO" id="GO:0016887">
    <property type="term" value="F:ATP hydrolysis activity"/>
    <property type="evidence" value="ECO:0007669"/>
    <property type="project" value="InterPro"/>
</dbReference>
<dbReference type="InterPro" id="IPR050093">
    <property type="entry name" value="ABC_SmlMolc_Importer"/>
</dbReference>
<feature type="domain" description="ABC transporter" evidence="5">
    <location>
        <begin position="4"/>
        <end position="247"/>
    </location>
</feature>
<evidence type="ECO:0000259" key="5">
    <source>
        <dbReference type="PROSITE" id="PS50893"/>
    </source>
</evidence>
<reference evidence="6 7" key="1">
    <citation type="submission" date="2016-10" db="EMBL/GenBank/DDBJ databases">
        <authorList>
            <person name="de Groot N.N."/>
        </authorList>
    </citation>
    <scope>NUCLEOTIDE SEQUENCE [LARGE SCALE GENOMIC DNA]</scope>
    <source>
        <strain evidence="6 7">DSM 16859</strain>
    </source>
</reference>
<dbReference type="OrthoDB" id="3180400at2"/>
<protein>
    <recommendedName>
        <fullName evidence="4">ABC-type quaternary amine transporter</fullName>
        <ecNumber evidence="4">7.6.2.9</ecNumber>
    </recommendedName>
</protein>
<dbReference type="SMART" id="SM00382">
    <property type="entry name" value="AAA"/>
    <property type="match status" value="1"/>
</dbReference>
<name>A0A1H9QDB1_9ACTN</name>
<accession>A0A1H9QDB1</accession>
<dbReference type="GO" id="GO:0005524">
    <property type="term" value="F:ATP binding"/>
    <property type="evidence" value="ECO:0007669"/>
    <property type="project" value="UniProtKB-KW"/>
</dbReference>
<dbReference type="RefSeq" id="WP_091967291.1">
    <property type="nucleotide sequence ID" value="NZ_FOGZ01000003.1"/>
</dbReference>